<dbReference type="STRING" id="1805209.AUJ73_04240"/>
<name>A0A1J4TMU1_9BACT</name>
<sequence>MKNKTLVSIFIFTFVGFISLQIPFSRVLGSNTKFTLFDFIAPSFGAVLGSVPGIFSVFLIQVVNIILHGKNFDFGGIIRIFPTLFAVFYFAKKRTANIIVPFLAIIAFNLHPIGRSAWQYSMFWLIPIASYFFRKNLFIRSLGATFTAHAVGGALWVWTFGLSKEIWLSLIPQTAMERLLFASGISVFYLLILNTLSFIFKKRILPLLPNIEKKYLYV</sequence>
<evidence type="ECO:0000313" key="2">
    <source>
        <dbReference type="EMBL" id="OIO13130.1"/>
    </source>
</evidence>
<evidence type="ECO:0000313" key="3">
    <source>
        <dbReference type="Proteomes" id="UP000183120"/>
    </source>
</evidence>
<keyword evidence="1" id="KW-1133">Transmembrane helix</keyword>
<evidence type="ECO:0008006" key="4">
    <source>
        <dbReference type="Google" id="ProtNLM"/>
    </source>
</evidence>
<proteinExistence type="predicted"/>
<feature type="transmembrane region" description="Helical" evidence="1">
    <location>
        <begin position="72"/>
        <end position="91"/>
    </location>
</feature>
<feature type="transmembrane region" description="Helical" evidence="1">
    <location>
        <begin position="179"/>
        <end position="200"/>
    </location>
</feature>
<keyword evidence="1" id="KW-0812">Transmembrane</keyword>
<dbReference type="Proteomes" id="UP000183120">
    <property type="component" value="Unassembled WGS sequence"/>
</dbReference>
<feature type="transmembrane region" description="Helical" evidence="1">
    <location>
        <begin position="97"/>
        <end position="117"/>
    </location>
</feature>
<feature type="transmembrane region" description="Helical" evidence="1">
    <location>
        <begin position="137"/>
        <end position="159"/>
    </location>
</feature>
<protein>
    <recommendedName>
        <fullName evidence="4">ECF transporter S component</fullName>
    </recommendedName>
</protein>
<feature type="transmembrane region" description="Helical" evidence="1">
    <location>
        <begin position="39"/>
        <end position="60"/>
    </location>
</feature>
<dbReference type="EMBL" id="MNUY01000067">
    <property type="protein sequence ID" value="OIO13130.1"/>
    <property type="molecule type" value="Genomic_DNA"/>
</dbReference>
<comment type="caution">
    <text evidence="2">The sequence shown here is derived from an EMBL/GenBank/DDBJ whole genome shotgun (WGS) entry which is preliminary data.</text>
</comment>
<gene>
    <name evidence="2" type="ORF">AUJ73_04240</name>
</gene>
<evidence type="ECO:0000256" key="1">
    <source>
        <dbReference type="SAM" id="Phobius"/>
    </source>
</evidence>
<dbReference type="AlphaFoldDB" id="A0A1J4TMU1"/>
<keyword evidence="1" id="KW-0472">Membrane</keyword>
<reference evidence="2 3" key="1">
    <citation type="journal article" date="2016" name="Environ. Microbiol.">
        <title>Genomic resolution of a cold subsurface aquifer community provides metabolic insights for novel microbes adapted to high CO concentrations.</title>
        <authorList>
            <person name="Probst A.J."/>
            <person name="Castelle C.J."/>
            <person name="Singh A."/>
            <person name="Brown C.T."/>
            <person name="Anantharaman K."/>
            <person name="Sharon I."/>
            <person name="Hug L.A."/>
            <person name="Burstein D."/>
            <person name="Emerson J.B."/>
            <person name="Thomas B.C."/>
            <person name="Banfield J.F."/>
        </authorList>
    </citation>
    <scope>NUCLEOTIDE SEQUENCE [LARGE SCALE GENOMIC DNA]</scope>
    <source>
        <strain evidence="2">CG1_02_37_22</strain>
    </source>
</reference>
<organism evidence="2 3">
    <name type="scientific">Candidatus Gottesmanbacteria bacterium CG1_02_37_22</name>
    <dbReference type="NCBI Taxonomy" id="1805209"/>
    <lineage>
        <taxon>Bacteria</taxon>
        <taxon>Candidatus Gottesmaniibacteriota</taxon>
    </lineage>
</organism>
<accession>A0A1J4TMU1</accession>